<name>G0QLR0_ICHMU</name>
<reference evidence="2 3" key="1">
    <citation type="submission" date="2011-07" db="EMBL/GenBank/DDBJ databases">
        <authorList>
            <person name="Coyne R."/>
            <person name="Brami D."/>
            <person name="Johnson J."/>
            <person name="Hostetler J."/>
            <person name="Hannick L."/>
            <person name="Clark T."/>
            <person name="Cassidy-Hanley D."/>
            <person name="Inman J."/>
        </authorList>
    </citation>
    <scope>NUCLEOTIDE SEQUENCE [LARGE SCALE GENOMIC DNA]</scope>
    <source>
        <strain evidence="2 3">G5</strain>
    </source>
</reference>
<keyword evidence="3" id="KW-1185">Reference proteome</keyword>
<protein>
    <submittedName>
        <fullName evidence="2">Uncharacterized protein</fullName>
    </submittedName>
</protein>
<evidence type="ECO:0000313" key="3">
    <source>
        <dbReference type="Proteomes" id="UP000008983"/>
    </source>
</evidence>
<dbReference type="AlphaFoldDB" id="G0QLR0"/>
<dbReference type="Proteomes" id="UP000008983">
    <property type="component" value="Unassembled WGS sequence"/>
</dbReference>
<gene>
    <name evidence="2" type="ORF">IMG5_034880</name>
</gene>
<feature type="region of interest" description="Disordered" evidence="1">
    <location>
        <begin position="1"/>
        <end position="21"/>
    </location>
</feature>
<evidence type="ECO:0000313" key="2">
    <source>
        <dbReference type="EMBL" id="EGR33856.1"/>
    </source>
</evidence>
<feature type="compositionally biased region" description="Basic residues" evidence="1">
    <location>
        <begin position="1"/>
        <end position="12"/>
    </location>
</feature>
<sequence>MKIKQQKTKQKSKMGDQKKSFFIGKKMECKNKQKRNYLLIKKKIQQNKISKISKIQLINQNWNFKNQKRFYKKKFNQEILQKTKLKKKNQQKMNMKKCMRQKKNNK</sequence>
<dbReference type="EMBL" id="GL983295">
    <property type="protein sequence ID" value="EGR33856.1"/>
    <property type="molecule type" value="Genomic_DNA"/>
</dbReference>
<proteinExistence type="predicted"/>
<evidence type="ECO:0000256" key="1">
    <source>
        <dbReference type="SAM" id="MobiDB-lite"/>
    </source>
</evidence>
<dbReference type="InParanoid" id="G0QLR0"/>
<dbReference type="GeneID" id="14910040"/>
<accession>G0QLR0</accession>
<feature type="region of interest" description="Disordered" evidence="1">
    <location>
        <begin position="85"/>
        <end position="106"/>
    </location>
</feature>
<organism evidence="2 3">
    <name type="scientific">Ichthyophthirius multifiliis</name>
    <name type="common">White spot disease agent</name>
    <name type="synonym">Ich</name>
    <dbReference type="NCBI Taxonomy" id="5932"/>
    <lineage>
        <taxon>Eukaryota</taxon>
        <taxon>Sar</taxon>
        <taxon>Alveolata</taxon>
        <taxon>Ciliophora</taxon>
        <taxon>Intramacronucleata</taxon>
        <taxon>Oligohymenophorea</taxon>
        <taxon>Hymenostomatida</taxon>
        <taxon>Ophryoglenina</taxon>
        <taxon>Ichthyophthirius</taxon>
    </lineage>
</organism>
<dbReference type="RefSeq" id="XP_004039080.1">
    <property type="nucleotide sequence ID" value="XM_004039032.1"/>
</dbReference>